<feature type="signal peptide" evidence="11">
    <location>
        <begin position="1"/>
        <end position="19"/>
    </location>
</feature>
<keyword evidence="6" id="KW-0914">Notch signaling pathway</keyword>
<sequence length="703" mass="75306">MVKISAAAVGLALISCVNGGAVTTGAPQNPIVAGGECVRMFHSKGDVGCFSLDKDGTRARLVAITKAEDFVQSTLQEESIVVLPDSLFTKENLAQLNGEWIKGVMVYPTNSSATFNYEVTTPQGKGTVDGGLNPAFGDYVWNPKGRGIMAQSLPYPIIEVESEASVQPYLDMARKNDNTGTGNTFGVVFKGLMEYYFGPSKMDSISCLNFKNIYGDRSPKCLPVGGQSAWAVKGDLSIDKPLVVAMAPMDTTAFSQVYAPGANAGASSLVALLAAADALKSIASTSLKKHIVFAAFQAESYGFVGSRRFLADLQASCATTVKSATPFGTSFCASPITSTLAFKQISLAKIDAAIAIDQVGQTTNDKFYLHLNPKATKLSNSSILQWFTNAPSAKGNFNQSSVEAIPPGPLTSFLNDKEYGNASLVSAVLTGYDSAFMPTYHSRADTNNSIQADKVVQAAQVLAEALFTAAAAPGTAVPSTISVNATLVADLMNCITSNWRCGTMKAYSKLLVTSMNDYLDFTDSSIPSYMQPVHLYTSVYSENRMPTIRVNKTTVEAKLDQPWQDSFKLNLYPNAYETFTRAFLAVSVADPNDSPKSCSTITDCGDDSLDCIYPGVCARRSAYFHDALSPGLEREVTYGLYKVVNESMPLWTEPNWGTLGTLVYPDPGNTIGYVTLGSGVVSIGLGYILSSRFLAHFRKQKLL</sequence>
<keyword evidence="4 10" id="KW-0812">Transmembrane</keyword>
<dbReference type="InterPro" id="IPR008710">
    <property type="entry name" value="Nicastrin"/>
</dbReference>
<evidence type="ECO:0000313" key="13">
    <source>
        <dbReference type="EMBL" id="KAF0739852.1"/>
    </source>
</evidence>
<protein>
    <recommendedName>
        <fullName evidence="3">Nicastrin</fullName>
    </recommendedName>
</protein>
<evidence type="ECO:0000256" key="8">
    <source>
        <dbReference type="ARBA" id="ARBA00023136"/>
    </source>
</evidence>
<evidence type="ECO:0000256" key="7">
    <source>
        <dbReference type="ARBA" id="ARBA00022989"/>
    </source>
</evidence>
<dbReference type="Pfam" id="PF05450">
    <property type="entry name" value="Nicastrin"/>
    <property type="match status" value="1"/>
</dbReference>
<dbReference type="PANTHER" id="PTHR21092">
    <property type="entry name" value="NICASTRIN"/>
    <property type="match status" value="1"/>
</dbReference>
<keyword evidence="14" id="KW-1185">Reference proteome</keyword>
<dbReference type="EMBL" id="VJMJ01000059">
    <property type="protein sequence ID" value="KAF0739852.1"/>
    <property type="molecule type" value="Genomic_DNA"/>
</dbReference>
<dbReference type="VEuPathDB" id="FungiDB:AeMF1_011388"/>
<evidence type="ECO:0000256" key="4">
    <source>
        <dbReference type="ARBA" id="ARBA00022692"/>
    </source>
</evidence>
<name>A0A6G0XHU1_9STRA</name>
<proteinExistence type="inferred from homology"/>
<evidence type="ECO:0000256" key="6">
    <source>
        <dbReference type="ARBA" id="ARBA00022976"/>
    </source>
</evidence>
<evidence type="ECO:0000256" key="10">
    <source>
        <dbReference type="SAM" id="Phobius"/>
    </source>
</evidence>
<keyword evidence="8 10" id="KW-0472">Membrane</keyword>
<keyword evidence="7 10" id="KW-1133">Transmembrane helix</keyword>
<evidence type="ECO:0000256" key="1">
    <source>
        <dbReference type="ARBA" id="ARBA00004479"/>
    </source>
</evidence>
<evidence type="ECO:0000313" key="14">
    <source>
        <dbReference type="Proteomes" id="UP000481153"/>
    </source>
</evidence>
<dbReference type="Gene3D" id="3.40.630.10">
    <property type="entry name" value="Zn peptidases"/>
    <property type="match status" value="1"/>
</dbReference>
<evidence type="ECO:0000256" key="11">
    <source>
        <dbReference type="SAM" id="SignalP"/>
    </source>
</evidence>
<comment type="caution">
    <text evidence="13">The sequence shown here is derived from an EMBL/GenBank/DDBJ whole genome shotgun (WGS) entry which is preliminary data.</text>
</comment>
<dbReference type="PROSITE" id="PS51257">
    <property type="entry name" value="PROKAR_LIPOPROTEIN"/>
    <property type="match status" value="1"/>
</dbReference>
<accession>A0A6G0XHU1</accession>
<keyword evidence="5 11" id="KW-0732">Signal</keyword>
<dbReference type="PANTHER" id="PTHR21092:SF0">
    <property type="entry name" value="NICASTRIN"/>
    <property type="match status" value="1"/>
</dbReference>
<organism evidence="13 14">
    <name type="scientific">Aphanomyces euteiches</name>
    <dbReference type="NCBI Taxonomy" id="100861"/>
    <lineage>
        <taxon>Eukaryota</taxon>
        <taxon>Sar</taxon>
        <taxon>Stramenopiles</taxon>
        <taxon>Oomycota</taxon>
        <taxon>Saprolegniomycetes</taxon>
        <taxon>Saprolegniales</taxon>
        <taxon>Verrucalvaceae</taxon>
        <taxon>Aphanomyces</taxon>
    </lineage>
</organism>
<feature type="domain" description="Nicastrin small lobe" evidence="12">
    <location>
        <begin position="37"/>
        <end position="179"/>
    </location>
</feature>
<dbReference type="SUPFAM" id="SSF53187">
    <property type="entry name" value="Zn-dependent exopeptidases"/>
    <property type="match status" value="1"/>
</dbReference>
<evidence type="ECO:0000256" key="3">
    <source>
        <dbReference type="ARBA" id="ARBA00015303"/>
    </source>
</evidence>
<feature type="chain" id="PRO_5026265984" description="Nicastrin" evidence="11">
    <location>
        <begin position="20"/>
        <end position="703"/>
    </location>
</feature>
<dbReference type="Pfam" id="PF18266">
    <property type="entry name" value="Ncstrn_small"/>
    <property type="match status" value="1"/>
</dbReference>
<dbReference type="GO" id="GO:0007219">
    <property type="term" value="P:Notch signaling pathway"/>
    <property type="evidence" value="ECO:0007669"/>
    <property type="project" value="UniProtKB-KW"/>
</dbReference>
<dbReference type="GO" id="GO:0016485">
    <property type="term" value="P:protein processing"/>
    <property type="evidence" value="ECO:0007669"/>
    <property type="project" value="InterPro"/>
</dbReference>
<dbReference type="Proteomes" id="UP000481153">
    <property type="component" value="Unassembled WGS sequence"/>
</dbReference>
<dbReference type="GO" id="GO:0005886">
    <property type="term" value="C:plasma membrane"/>
    <property type="evidence" value="ECO:0007669"/>
    <property type="project" value="TreeGrafter"/>
</dbReference>
<evidence type="ECO:0000256" key="9">
    <source>
        <dbReference type="ARBA" id="ARBA00023180"/>
    </source>
</evidence>
<evidence type="ECO:0000256" key="2">
    <source>
        <dbReference type="ARBA" id="ARBA00007717"/>
    </source>
</evidence>
<evidence type="ECO:0000259" key="12">
    <source>
        <dbReference type="Pfam" id="PF18266"/>
    </source>
</evidence>
<evidence type="ECO:0000256" key="5">
    <source>
        <dbReference type="ARBA" id="ARBA00022729"/>
    </source>
</evidence>
<feature type="transmembrane region" description="Helical" evidence="10">
    <location>
        <begin position="671"/>
        <end position="695"/>
    </location>
</feature>
<reference evidence="13 14" key="1">
    <citation type="submission" date="2019-07" db="EMBL/GenBank/DDBJ databases">
        <title>Genomics analysis of Aphanomyces spp. identifies a new class of oomycete effector associated with host adaptation.</title>
        <authorList>
            <person name="Gaulin E."/>
        </authorList>
    </citation>
    <scope>NUCLEOTIDE SEQUENCE [LARGE SCALE GENOMIC DNA]</scope>
    <source>
        <strain evidence="13 14">ATCC 201684</strain>
    </source>
</reference>
<dbReference type="InterPro" id="IPR041084">
    <property type="entry name" value="Ncstrn_small"/>
</dbReference>
<keyword evidence="9" id="KW-0325">Glycoprotein</keyword>
<dbReference type="AlphaFoldDB" id="A0A6G0XHU1"/>
<comment type="subcellular location">
    <subcellularLocation>
        <location evidence="1">Membrane</location>
        <topology evidence="1">Single-pass type I membrane protein</topology>
    </subcellularLocation>
</comment>
<comment type="similarity">
    <text evidence="2">Belongs to the nicastrin family.</text>
</comment>
<gene>
    <name evidence="13" type="ORF">Ae201684_004598</name>
</gene>